<dbReference type="AlphaFoldDB" id="A0A3E0X3H0"/>
<evidence type="ECO:0000256" key="2">
    <source>
        <dbReference type="ARBA" id="ARBA00022475"/>
    </source>
</evidence>
<keyword evidence="4 6" id="KW-1133">Transmembrane helix</keyword>
<evidence type="ECO:0000256" key="1">
    <source>
        <dbReference type="ARBA" id="ARBA00004651"/>
    </source>
</evidence>
<feature type="transmembrane region" description="Helical" evidence="6">
    <location>
        <begin position="85"/>
        <end position="109"/>
    </location>
</feature>
<keyword evidence="7" id="KW-0378">Hydrolase</keyword>
<evidence type="ECO:0000256" key="4">
    <source>
        <dbReference type="ARBA" id="ARBA00022989"/>
    </source>
</evidence>
<dbReference type="GO" id="GO:0016787">
    <property type="term" value="F:hydrolase activity"/>
    <property type="evidence" value="ECO:0007669"/>
    <property type="project" value="UniProtKB-KW"/>
</dbReference>
<organism evidence="7 8">
    <name type="scientific">Alkalilimnicola ehrlichii</name>
    <dbReference type="NCBI Taxonomy" id="351052"/>
    <lineage>
        <taxon>Bacteria</taxon>
        <taxon>Pseudomonadati</taxon>
        <taxon>Pseudomonadota</taxon>
        <taxon>Gammaproteobacteria</taxon>
        <taxon>Chromatiales</taxon>
        <taxon>Ectothiorhodospiraceae</taxon>
        <taxon>Alkalilimnicola</taxon>
    </lineage>
</organism>
<evidence type="ECO:0000313" key="8">
    <source>
        <dbReference type="Proteomes" id="UP000256763"/>
    </source>
</evidence>
<evidence type="ECO:0000313" key="7">
    <source>
        <dbReference type="EMBL" id="RFA39264.1"/>
    </source>
</evidence>
<evidence type="ECO:0000256" key="6">
    <source>
        <dbReference type="SAM" id="Phobius"/>
    </source>
</evidence>
<dbReference type="GO" id="GO:0005886">
    <property type="term" value="C:plasma membrane"/>
    <property type="evidence" value="ECO:0007669"/>
    <property type="project" value="UniProtKB-SubCell"/>
</dbReference>
<sequence>MLAGIITLLICQLAGELLARLLNLPIPGPVLGLVILLTILLIRGEVPAGIRTVAETLLRYLALLFVPAGVGLMVYGDLIRADWQIMAIVLVVSTALTMLATALTFRYLLRRAQRNDD</sequence>
<dbReference type="Pfam" id="PF03788">
    <property type="entry name" value="LrgA"/>
    <property type="match status" value="1"/>
</dbReference>
<evidence type="ECO:0000256" key="3">
    <source>
        <dbReference type="ARBA" id="ARBA00022692"/>
    </source>
</evidence>
<comment type="caution">
    <text evidence="7">The sequence shown here is derived from an EMBL/GenBank/DDBJ whole genome shotgun (WGS) entry which is preliminary data.</text>
</comment>
<dbReference type="OrthoDB" id="385012at2"/>
<protein>
    <submittedName>
        <fullName evidence="7">Murein hydrolase regulator LrgA</fullName>
    </submittedName>
</protein>
<dbReference type="PANTHER" id="PTHR33931:SF2">
    <property type="entry name" value="HOLIN-LIKE PROTEIN CIDA"/>
    <property type="match status" value="1"/>
</dbReference>
<dbReference type="EMBL" id="NFZW01000001">
    <property type="protein sequence ID" value="RFA39264.1"/>
    <property type="molecule type" value="Genomic_DNA"/>
</dbReference>
<reference evidence="8" key="1">
    <citation type="submission" date="2017-05" db="EMBL/GenBank/DDBJ databases">
        <authorList>
            <person name="Sharma S."/>
            <person name="Sidhu C."/>
            <person name="Pinnaka A.K."/>
        </authorList>
    </citation>
    <scope>NUCLEOTIDE SEQUENCE [LARGE SCALE GENOMIC DNA]</scope>
    <source>
        <strain evidence="8">AK93</strain>
    </source>
</reference>
<dbReference type="PANTHER" id="PTHR33931">
    <property type="entry name" value="HOLIN-LIKE PROTEIN CIDA-RELATED"/>
    <property type="match status" value="1"/>
</dbReference>
<dbReference type="Proteomes" id="UP000256763">
    <property type="component" value="Unassembled WGS sequence"/>
</dbReference>
<feature type="transmembrane region" description="Helical" evidence="6">
    <location>
        <begin position="29"/>
        <end position="46"/>
    </location>
</feature>
<keyword evidence="2" id="KW-1003">Cell membrane</keyword>
<dbReference type="RefSeq" id="WP_116300782.1">
    <property type="nucleotide sequence ID" value="NZ_NFZV01000001.1"/>
</dbReference>
<evidence type="ECO:0000256" key="5">
    <source>
        <dbReference type="ARBA" id="ARBA00023136"/>
    </source>
</evidence>
<name>A0A3E0X3H0_9GAMM</name>
<keyword evidence="8" id="KW-1185">Reference proteome</keyword>
<gene>
    <name evidence="7" type="ORF">CAL65_00065</name>
</gene>
<feature type="transmembrane region" description="Helical" evidence="6">
    <location>
        <begin position="58"/>
        <end position="79"/>
    </location>
</feature>
<proteinExistence type="predicted"/>
<accession>A0A3E0X3H0</accession>
<keyword evidence="3 6" id="KW-0812">Transmembrane</keyword>
<dbReference type="InterPro" id="IPR005538">
    <property type="entry name" value="LrgA/CidA"/>
</dbReference>
<comment type="subcellular location">
    <subcellularLocation>
        <location evidence="1">Cell membrane</location>
        <topology evidence="1">Multi-pass membrane protein</topology>
    </subcellularLocation>
</comment>
<keyword evidence="5 6" id="KW-0472">Membrane</keyword>